<keyword evidence="2" id="KW-1185">Reference proteome</keyword>
<reference evidence="1" key="3">
    <citation type="submission" date="2025-08" db="UniProtKB">
        <authorList>
            <consortium name="Ensembl"/>
        </authorList>
    </citation>
    <scope>IDENTIFICATION</scope>
</reference>
<dbReference type="Ensembl" id="ENSCINT00000037288.1">
    <property type="protein sequence ID" value="ENSCINP00000032185.1"/>
    <property type="gene ID" value="ENSCING00000018074.1"/>
</dbReference>
<name>H2XRA1_CIOIN</name>
<evidence type="ECO:0000313" key="1">
    <source>
        <dbReference type="Ensembl" id="ENSCINP00000032185.1"/>
    </source>
</evidence>
<protein>
    <submittedName>
        <fullName evidence="1">Uncharacterized protein</fullName>
    </submittedName>
</protein>
<dbReference type="HOGENOM" id="CLU_3319780_0_0_1"/>
<reference evidence="2" key="1">
    <citation type="journal article" date="2002" name="Science">
        <title>The draft genome of Ciona intestinalis: insights into chordate and vertebrate origins.</title>
        <authorList>
            <person name="Dehal P."/>
            <person name="Satou Y."/>
            <person name="Campbell R.K."/>
            <person name="Chapman J."/>
            <person name="Degnan B."/>
            <person name="De Tomaso A."/>
            <person name="Davidson B."/>
            <person name="Di Gregorio A."/>
            <person name="Gelpke M."/>
            <person name="Goodstein D.M."/>
            <person name="Harafuji N."/>
            <person name="Hastings K.E."/>
            <person name="Ho I."/>
            <person name="Hotta K."/>
            <person name="Huang W."/>
            <person name="Kawashima T."/>
            <person name="Lemaire P."/>
            <person name="Martinez D."/>
            <person name="Meinertzhagen I.A."/>
            <person name="Necula S."/>
            <person name="Nonaka M."/>
            <person name="Putnam N."/>
            <person name="Rash S."/>
            <person name="Saiga H."/>
            <person name="Satake M."/>
            <person name="Terry A."/>
            <person name="Yamada L."/>
            <person name="Wang H.G."/>
            <person name="Awazu S."/>
            <person name="Azumi K."/>
            <person name="Boore J."/>
            <person name="Branno M."/>
            <person name="Chin-Bow S."/>
            <person name="DeSantis R."/>
            <person name="Doyle S."/>
            <person name="Francino P."/>
            <person name="Keys D.N."/>
            <person name="Haga S."/>
            <person name="Hayashi H."/>
            <person name="Hino K."/>
            <person name="Imai K.S."/>
            <person name="Inaba K."/>
            <person name="Kano S."/>
            <person name="Kobayashi K."/>
            <person name="Kobayashi M."/>
            <person name="Lee B.I."/>
            <person name="Makabe K.W."/>
            <person name="Manohar C."/>
            <person name="Matassi G."/>
            <person name="Medina M."/>
            <person name="Mochizuki Y."/>
            <person name="Mount S."/>
            <person name="Morishita T."/>
            <person name="Miura S."/>
            <person name="Nakayama A."/>
            <person name="Nishizaka S."/>
            <person name="Nomoto H."/>
            <person name="Ohta F."/>
            <person name="Oishi K."/>
            <person name="Rigoutsos I."/>
            <person name="Sano M."/>
            <person name="Sasaki A."/>
            <person name="Sasakura Y."/>
            <person name="Shoguchi E."/>
            <person name="Shin-i T."/>
            <person name="Spagnuolo A."/>
            <person name="Stainier D."/>
            <person name="Suzuki M.M."/>
            <person name="Tassy O."/>
            <person name="Takatori N."/>
            <person name="Tokuoka M."/>
            <person name="Yagi K."/>
            <person name="Yoshizaki F."/>
            <person name="Wada S."/>
            <person name="Zhang C."/>
            <person name="Hyatt P.D."/>
            <person name="Larimer F."/>
            <person name="Detter C."/>
            <person name="Doggett N."/>
            <person name="Glavina T."/>
            <person name="Hawkins T."/>
            <person name="Richardson P."/>
            <person name="Lucas S."/>
            <person name="Kohara Y."/>
            <person name="Levine M."/>
            <person name="Satoh N."/>
            <person name="Rokhsar D.S."/>
        </authorList>
    </citation>
    <scope>NUCLEOTIDE SEQUENCE [LARGE SCALE GENOMIC DNA]</scope>
</reference>
<reference evidence="1" key="2">
    <citation type="journal article" date="2008" name="Genome Biol.">
        <title>Improved genome assembly and evidence-based global gene model set for the chordate Ciona intestinalis: new insight into intron and operon populations.</title>
        <authorList>
            <person name="Satou Y."/>
            <person name="Mineta K."/>
            <person name="Ogasawara M."/>
            <person name="Sasakura Y."/>
            <person name="Shoguchi E."/>
            <person name="Ueno K."/>
            <person name="Yamada L."/>
            <person name="Matsumoto J."/>
            <person name="Wasserscheid J."/>
            <person name="Dewar K."/>
            <person name="Wiley G.B."/>
            <person name="Macmil S.L."/>
            <person name="Roe B.A."/>
            <person name="Zeller R.W."/>
            <person name="Hastings K.E."/>
            <person name="Lemaire P."/>
            <person name="Lindquist E."/>
            <person name="Endo T."/>
            <person name="Hotta K."/>
            <person name="Inaba K."/>
        </authorList>
    </citation>
    <scope>NUCLEOTIDE SEQUENCE [LARGE SCALE GENOMIC DNA]</scope>
    <source>
        <strain evidence="1">wild type</strain>
    </source>
</reference>
<reference evidence="1" key="4">
    <citation type="submission" date="2025-09" db="UniProtKB">
        <authorList>
            <consortium name="Ensembl"/>
        </authorList>
    </citation>
    <scope>IDENTIFICATION</scope>
</reference>
<sequence length="39" mass="4513">MLYRGYPRTLISTFITSALLCLFLLFQHSSLAKSQLCYI</sequence>
<evidence type="ECO:0000313" key="2">
    <source>
        <dbReference type="Proteomes" id="UP000008144"/>
    </source>
</evidence>
<dbReference type="Proteomes" id="UP000008144">
    <property type="component" value="Chromosome 14"/>
</dbReference>
<dbReference type="InParanoid" id="H2XRA1"/>
<dbReference type="EMBL" id="EAAA01001262">
    <property type="status" value="NOT_ANNOTATED_CDS"/>
    <property type="molecule type" value="Genomic_DNA"/>
</dbReference>
<organism evidence="1 2">
    <name type="scientific">Ciona intestinalis</name>
    <name type="common">Transparent sea squirt</name>
    <name type="synonym">Ascidia intestinalis</name>
    <dbReference type="NCBI Taxonomy" id="7719"/>
    <lineage>
        <taxon>Eukaryota</taxon>
        <taxon>Metazoa</taxon>
        <taxon>Chordata</taxon>
        <taxon>Tunicata</taxon>
        <taxon>Ascidiacea</taxon>
        <taxon>Phlebobranchia</taxon>
        <taxon>Cionidae</taxon>
        <taxon>Ciona</taxon>
    </lineage>
</organism>
<dbReference type="AlphaFoldDB" id="H2XRA1"/>
<proteinExistence type="predicted"/>
<accession>H2XRA1</accession>